<name>A0AAQ1SVN3_9PSED</name>
<evidence type="ECO:0000313" key="1">
    <source>
        <dbReference type="EMBL" id="SPO63288.1"/>
    </source>
</evidence>
<evidence type="ECO:0000313" key="2">
    <source>
        <dbReference type="Proteomes" id="UP000294335"/>
    </source>
</evidence>
<dbReference type="Proteomes" id="UP000294335">
    <property type="component" value="Unassembled WGS sequence"/>
</dbReference>
<comment type="caution">
    <text evidence="1">The sequence shown here is derived from an EMBL/GenBank/DDBJ whole genome shotgun (WGS) entry which is preliminary data.</text>
</comment>
<reference evidence="1 2" key="1">
    <citation type="submission" date="2018-02" db="EMBL/GenBank/DDBJ databases">
        <authorList>
            <person name="Dubost A."/>
        </authorList>
    </citation>
    <scope>NUCLEOTIDE SEQUENCE [LARGE SCALE GENOMIC DNA]</scope>
    <source>
        <strain evidence="2">JV551A3</strain>
    </source>
</reference>
<gene>
    <name evidence="1" type="ORF">JV551A3_V1_2070052</name>
</gene>
<protein>
    <submittedName>
        <fullName evidence="1">Uncharacterized protein</fullName>
    </submittedName>
</protein>
<keyword evidence="2" id="KW-1185">Reference proteome</keyword>
<dbReference type="AlphaFoldDB" id="A0AAQ1SVN3"/>
<dbReference type="EMBL" id="OPYN01000207">
    <property type="protein sequence ID" value="SPO63288.1"/>
    <property type="molecule type" value="Genomic_DNA"/>
</dbReference>
<organism evidence="1 2">
    <name type="scientific">Pseudomonas inefficax</name>
    <dbReference type="NCBI Taxonomy" id="2078786"/>
    <lineage>
        <taxon>Bacteria</taxon>
        <taxon>Pseudomonadati</taxon>
        <taxon>Pseudomonadota</taxon>
        <taxon>Gammaproteobacteria</taxon>
        <taxon>Pseudomonadales</taxon>
        <taxon>Pseudomonadaceae</taxon>
        <taxon>Pseudomonas</taxon>
    </lineage>
</organism>
<accession>A0AAQ1SVN3</accession>
<proteinExistence type="predicted"/>
<sequence>MGYQLGAVAEERSSDRVGLAGAGLAIGSACEIERRLRGASRDKSDRRTAAPTFVATCRTCQAMVASLVALARFPGWRYRRLTGLKHSTKTSNASPTGMATLQQMWEQLSWISLQASTGPCRSGLVSRWAAQRPRQSLLRS</sequence>